<feature type="transmembrane region" description="Helical" evidence="6">
    <location>
        <begin position="162"/>
        <end position="184"/>
    </location>
</feature>
<evidence type="ECO:0000313" key="8">
    <source>
        <dbReference type="Proteomes" id="UP000034291"/>
    </source>
</evidence>
<feature type="transmembrane region" description="Helical" evidence="6">
    <location>
        <begin position="131"/>
        <end position="150"/>
    </location>
</feature>
<evidence type="ECO:0008006" key="9">
    <source>
        <dbReference type="Google" id="ProtNLM"/>
    </source>
</evidence>
<gene>
    <name evidence="7" type="ORF">ARAM_004535</name>
</gene>
<keyword evidence="8" id="KW-1185">Reference proteome</keyword>
<evidence type="ECO:0000256" key="5">
    <source>
        <dbReference type="ARBA" id="ARBA00023136"/>
    </source>
</evidence>
<dbReference type="STRING" id="308745.A0A0F8UWG1"/>
<evidence type="ECO:0000256" key="6">
    <source>
        <dbReference type="SAM" id="Phobius"/>
    </source>
</evidence>
<dbReference type="Gene3D" id="1.20.1250.20">
    <property type="entry name" value="MFS general substrate transporter like domains"/>
    <property type="match status" value="1"/>
</dbReference>
<reference evidence="7 8" key="1">
    <citation type="submission" date="2015-02" db="EMBL/GenBank/DDBJ databases">
        <title>Draft Genome Sequences of Two Closely-Related Aflatoxigenic Aspergillus Species Obtained from the Cote d'Ivoire.</title>
        <authorList>
            <person name="Moore G.G."/>
            <person name="Beltz S.B."/>
            <person name="Mack B.M."/>
        </authorList>
    </citation>
    <scope>NUCLEOTIDE SEQUENCE [LARGE SCALE GENOMIC DNA]</scope>
    <source>
        <strain evidence="7 8">SRRC1468</strain>
    </source>
</reference>
<keyword evidence="3 6" id="KW-0812">Transmembrane</keyword>
<accession>A0A0F8UWG1</accession>
<evidence type="ECO:0000256" key="2">
    <source>
        <dbReference type="ARBA" id="ARBA00022448"/>
    </source>
</evidence>
<keyword evidence="2" id="KW-0813">Transport</keyword>
<organism evidence="7 8">
    <name type="scientific">Aspergillus rambellii</name>
    <dbReference type="NCBI Taxonomy" id="308745"/>
    <lineage>
        <taxon>Eukaryota</taxon>
        <taxon>Fungi</taxon>
        <taxon>Dikarya</taxon>
        <taxon>Ascomycota</taxon>
        <taxon>Pezizomycotina</taxon>
        <taxon>Eurotiomycetes</taxon>
        <taxon>Eurotiomycetidae</taxon>
        <taxon>Eurotiales</taxon>
        <taxon>Aspergillaceae</taxon>
        <taxon>Aspergillus</taxon>
        <taxon>Aspergillus subgen. Nidulantes</taxon>
    </lineage>
</organism>
<evidence type="ECO:0000256" key="4">
    <source>
        <dbReference type="ARBA" id="ARBA00022989"/>
    </source>
</evidence>
<keyword evidence="5 6" id="KW-0472">Membrane</keyword>
<dbReference type="OrthoDB" id="5086884at2759"/>
<dbReference type="PANTHER" id="PTHR23506">
    <property type="entry name" value="GH10249P"/>
    <property type="match status" value="1"/>
</dbReference>
<dbReference type="EMBL" id="JZBS01001184">
    <property type="protein sequence ID" value="KKK23834.1"/>
    <property type="molecule type" value="Genomic_DNA"/>
</dbReference>
<dbReference type="InterPro" id="IPR050930">
    <property type="entry name" value="MFS_Vesicular_Transporter"/>
</dbReference>
<feature type="transmembrane region" description="Helical" evidence="6">
    <location>
        <begin position="72"/>
        <end position="93"/>
    </location>
</feature>
<keyword evidence="4 6" id="KW-1133">Transmembrane helix</keyword>
<evidence type="ECO:0000256" key="1">
    <source>
        <dbReference type="ARBA" id="ARBA00004141"/>
    </source>
</evidence>
<dbReference type="PANTHER" id="PTHR23506:SF23">
    <property type="entry name" value="GH10249P"/>
    <property type="match status" value="1"/>
</dbReference>
<comment type="subcellular location">
    <subcellularLocation>
        <location evidence="1">Membrane</location>
        <topology evidence="1">Multi-pass membrane protein</topology>
    </subcellularLocation>
</comment>
<dbReference type="SUPFAM" id="SSF103473">
    <property type="entry name" value="MFS general substrate transporter"/>
    <property type="match status" value="1"/>
</dbReference>
<dbReference type="InterPro" id="IPR011701">
    <property type="entry name" value="MFS"/>
</dbReference>
<dbReference type="Proteomes" id="UP000034291">
    <property type="component" value="Unassembled WGS sequence"/>
</dbReference>
<protein>
    <recommendedName>
        <fullName evidence="9">Major facilitator superfamily (MFS) profile domain-containing protein</fullName>
    </recommendedName>
</protein>
<name>A0A0F8UWG1_9EURO</name>
<comment type="caution">
    <text evidence="7">The sequence shown here is derived from an EMBL/GenBank/DDBJ whole genome shotgun (WGS) entry which is preliminary data.</text>
</comment>
<feature type="transmembrane region" description="Helical" evidence="6">
    <location>
        <begin position="105"/>
        <end position="125"/>
    </location>
</feature>
<dbReference type="AlphaFoldDB" id="A0A0F8UWG1"/>
<feature type="transmembrane region" description="Helical" evidence="6">
    <location>
        <begin position="204"/>
        <end position="229"/>
    </location>
</feature>
<dbReference type="GO" id="GO:0022857">
    <property type="term" value="F:transmembrane transporter activity"/>
    <property type="evidence" value="ECO:0007669"/>
    <property type="project" value="InterPro"/>
</dbReference>
<dbReference type="InterPro" id="IPR036259">
    <property type="entry name" value="MFS_trans_sf"/>
</dbReference>
<evidence type="ECO:0000313" key="7">
    <source>
        <dbReference type="EMBL" id="KKK23834.1"/>
    </source>
</evidence>
<dbReference type="Pfam" id="PF07690">
    <property type="entry name" value="MFS_1"/>
    <property type="match status" value="1"/>
</dbReference>
<proteinExistence type="predicted"/>
<sequence length="272" mass="29624">MLLYGRIVPVTPTALHERVGLSEGDAEMDINLVLGGPLDESVSDQPENAVRKEKRNSALYTLLAADRILVSVWAYFILSVILTSFDSVLPLFVEETFHWKQTAQGLIFIPLTVPHVFDPLVGYINDRYEEARRYLAAGPFFGAVPVLVLLRLVTDNSMHHKILLCALLALLGICLAIIITPVMVEASYVVKEKEEETPDVFGKGGAMALAYGVLNSAFAAGGLVGPFLAGFIRNSAGWGDNVIGIGVDRWGIRFHSEAIPGTIPQGDFSEEK</sequence>
<evidence type="ECO:0000256" key="3">
    <source>
        <dbReference type="ARBA" id="ARBA00022692"/>
    </source>
</evidence>
<dbReference type="GO" id="GO:0016020">
    <property type="term" value="C:membrane"/>
    <property type="evidence" value="ECO:0007669"/>
    <property type="project" value="UniProtKB-SubCell"/>
</dbReference>